<evidence type="ECO:0000256" key="7">
    <source>
        <dbReference type="ARBA" id="ARBA00022723"/>
    </source>
</evidence>
<dbReference type="GO" id="GO:0016887">
    <property type="term" value="F:ATP hydrolysis activity"/>
    <property type="evidence" value="ECO:0007669"/>
    <property type="project" value="InterPro"/>
</dbReference>
<comment type="subcellular location">
    <subcellularLocation>
        <location evidence="2">Golgi apparatus</location>
        <location evidence="2">Golgi stack membrane</location>
        <topology evidence="2">Multi-pass membrane protein</topology>
    </subcellularLocation>
    <subcellularLocation>
        <location evidence="1">Golgi apparatus</location>
        <location evidence="1">trans-Golgi network membrane</location>
        <topology evidence="1">Multi-pass membrane protein</topology>
    </subcellularLocation>
    <subcellularLocation>
        <location evidence="20">Membrane</location>
        <topology evidence="20">Multi-pass membrane protein</topology>
    </subcellularLocation>
</comment>
<dbReference type="GO" id="GO:0032580">
    <property type="term" value="C:Golgi cisterna membrane"/>
    <property type="evidence" value="ECO:0007669"/>
    <property type="project" value="UniProtKB-SubCell"/>
</dbReference>
<keyword evidence="12" id="KW-1278">Translocase</keyword>
<dbReference type="FunFam" id="3.40.1110.10:FF:000006">
    <property type="entry name" value="Calcium-transporting ATPase"/>
    <property type="match status" value="1"/>
</dbReference>
<comment type="caution">
    <text evidence="20">Lacks conserved residue(s) required for the propagation of feature annotation.</text>
</comment>
<evidence type="ECO:0000313" key="23">
    <source>
        <dbReference type="Ensembl" id="ENSCAFP00030006767.1"/>
    </source>
</evidence>
<dbReference type="GO" id="GO:0046872">
    <property type="term" value="F:metal ion binding"/>
    <property type="evidence" value="ECO:0007669"/>
    <property type="project" value="UniProtKB-KW"/>
</dbReference>
<dbReference type="InterPro" id="IPR023298">
    <property type="entry name" value="ATPase_P-typ_TM_dom_sf"/>
</dbReference>
<dbReference type="Pfam" id="PF13246">
    <property type="entry name" value="Cation_ATPase"/>
    <property type="match status" value="1"/>
</dbReference>
<feature type="transmembrane region" description="Helical" evidence="20">
    <location>
        <begin position="1075"/>
        <end position="1095"/>
    </location>
</feature>
<proteinExistence type="inferred from homology"/>
<keyword evidence="6 20" id="KW-0812">Transmembrane</keyword>
<evidence type="ECO:0000256" key="10">
    <source>
        <dbReference type="ARBA" id="ARBA00022840"/>
    </source>
</evidence>
<dbReference type="CDD" id="cd02085">
    <property type="entry name" value="P-type_ATPase_SPCA"/>
    <property type="match status" value="1"/>
</dbReference>
<dbReference type="Proteomes" id="UP000694429">
    <property type="component" value="Chromosome 23"/>
</dbReference>
<evidence type="ECO:0000256" key="11">
    <source>
        <dbReference type="ARBA" id="ARBA00022842"/>
    </source>
</evidence>
<evidence type="ECO:0000256" key="1">
    <source>
        <dbReference type="ARBA" id="ARBA00004166"/>
    </source>
</evidence>
<keyword evidence="13 20" id="KW-1133">Transmembrane helix</keyword>
<dbReference type="EC" id="7.2.2.10" evidence="20"/>
<evidence type="ECO:0000256" key="9">
    <source>
        <dbReference type="ARBA" id="ARBA00022837"/>
    </source>
</evidence>
<keyword evidence="8 20" id="KW-0547">Nucleotide-binding</keyword>
<dbReference type="Pfam" id="PF00122">
    <property type="entry name" value="E1-E2_ATPase"/>
    <property type="match status" value="1"/>
</dbReference>
<dbReference type="PRINTS" id="PR00119">
    <property type="entry name" value="CATATPASE"/>
</dbReference>
<dbReference type="PROSITE" id="PS00154">
    <property type="entry name" value="ATPASE_E1_E2"/>
    <property type="match status" value="1"/>
</dbReference>
<feature type="compositionally biased region" description="Gly residues" evidence="21">
    <location>
        <begin position="289"/>
        <end position="311"/>
    </location>
</feature>
<dbReference type="PANTHER" id="PTHR42861">
    <property type="entry name" value="CALCIUM-TRANSPORTING ATPASE"/>
    <property type="match status" value="1"/>
</dbReference>
<evidence type="ECO:0000256" key="16">
    <source>
        <dbReference type="ARBA" id="ARBA00023136"/>
    </source>
</evidence>
<evidence type="ECO:0000256" key="19">
    <source>
        <dbReference type="ARBA" id="ARBA00047330"/>
    </source>
</evidence>
<evidence type="ECO:0000256" key="20">
    <source>
        <dbReference type="RuleBase" id="RU361146"/>
    </source>
</evidence>
<keyword evidence="14" id="KW-0333">Golgi apparatus</keyword>
<dbReference type="InterPro" id="IPR006068">
    <property type="entry name" value="ATPase_P-typ_cation-transptr_C"/>
</dbReference>
<dbReference type="GO" id="GO:0005524">
    <property type="term" value="F:ATP binding"/>
    <property type="evidence" value="ECO:0007669"/>
    <property type="project" value="UniProtKB-KW"/>
</dbReference>
<evidence type="ECO:0000256" key="12">
    <source>
        <dbReference type="ARBA" id="ARBA00022967"/>
    </source>
</evidence>
<comment type="catalytic activity">
    <reaction evidence="19">
        <text>Mn(2+)(in) + ATP + H2O = Mn(2+)(out) + ADP + phosphate + H(+)</text>
        <dbReference type="Rhea" id="RHEA:66820"/>
        <dbReference type="ChEBI" id="CHEBI:15377"/>
        <dbReference type="ChEBI" id="CHEBI:15378"/>
        <dbReference type="ChEBI" id="CHEBI:29035"/>
        <dbReference type="ChEBI" id="CHEBI:30616"/>
        <dbReference type="ChEBI" id="CHEBI:43474"/>
        <dbReference type="ChEBI" id="CHEBI:456216"/>
    </reaction>
    <physiologicalReaction direction="left-to-right" evidence="19">
        <dbReference type="Rhea" id="RHEA:66821"/>
    </physiologicalReaction>
</comment>
<evidence type="ECO:0000256" key="15">
    <source>
        <dbReference type="ARBA" id="ARBA00023065"/>
    </source>
</evidence>
<evidence type="ECO:0000256" key="8">
    <source>
        <dbReference type="ARBA" id="ARBA00022741"/>
    </source>
</evidence>
<evidence type="ECO:0000256" key="2">
    <source>
        <dbReference type="ARBA" id="ARBA00004205"/>
    </source>
</evidence>
<feature type="transmembrane region" description="Helical" evidence="20">
    <location>
        <begin position="1246"/>
        <end position="1268"/>
    </location>
</feature>
<feature type="domain" description="Cation-transporting P-type ATPase N-terminal" evidence="22">
    <location>
        <begin position="398"/>
        <end position="472"/>
    </location>
</feature>
<keyword evidence="9 20" id="KW-0106">Calcium</keyword>
<dbReference type="Pfam" id="PF00689">
    <property type="entry name" value="Cation_ATPase_C"/>
    <property type="match status" value="1"/>
</dbReference>
<evidence type="ECO:0000256" key="21">
    <source>
        <dbReference type="SAM" id="MobiDB-lite"/>
    </source>
</evidence>
<dbReference type="InterPro" id="IPR001757">
    <property type="entry name" value="P_typ_ATPase"/>
</dbReference>
<protein>
    <recommendedName>
        <fullName evidence="20">Calcium-transporting ATPase</fullName>
        <ecNumber evidence="20">7.2.2.10</ecNumber>
    </recommendedName>
</protein>
<dbReference type="InterPro" id="IPR023214">
    <property type="entry name" value="HAD_sf"/>
</dbReference>
<keyword evidence="15 20" id="KW-0406">Ion transport</keyword>
<evidence type="ECO:0000256" key="18">
    <source>
        <dbReference type="ARBA" id="ARBA00047282"/>
    </source>
</evidence>
<feature type="compositionally biased region" description="Low complexity" evidence="21">
    <location>
        <begin position="165"/>
        <end position="177"/>
    </location>
</feature>
<dbReference type="InterPro" id="IPR044492">
    <property type="entry name" value="P_typ_ATPase_HD_dom"/>
</dbReference>
<keyword evidence="5 20" id="KW-0109">Calcium transport</keyword>
<feature type="compositionally biased region" description="Basic and acidic residues" evidence="21">
    <location>
        <begin position="136"/>
        <end position="151"/>
    </location>
</feature>
<evidence type="ECO:0000256" key="4">
    <source>
        <dbReference type="ARBA" id="ARBA00022448"/>
    </source>
</evidence>
<comment type="similarity">
    <text evidence="3 20">Belongs to the cation transport ATPase (P-type) (TC 3.A.3) family. Type IIA subfamily.</text>
</comment>
<dbReference type="SFLD" id="SFLDS00003">
    <property type="entry name" value="Haloacid_Dehalogenase"/>
    <property type="match status" value="1"/>
</dbReference>
<feature type="compositionally biased region" description="Basic residues" evidence="21">
    <location>
        <begin position="206"/>
        <end position="215"/>
    </location>
</feature>
<reference evidence="23" key="1">
    <citation type="submission" date="2019-03" db="EMBL/GenBank/DDBJ databases">
        <authorList>
            <person name="Warren W.C."/>
            <person name="Johnson G.S."/>
        </authorList>
    </citation>
    <scope>NUCLEOTIDE SEQUENCE [LARGE SCALE GENOMIC DNA]</scope>
    <source>
        <strain evidence="23">Basenji</strain>
    </source>
</reference>
<evidence type="ECO:0000256" key="14">
    <source>
        <dbReference type="ARBA" id="ARBA00023034"/>
    </source>
</evidence>
<keyword evidence="4 20" id="KW-0813">Transport</keyword>
<dbReference type="PRINTS" id="PR00120">
    <property type="entry name" value="HATPASE"/>
</dbReference>
<evidence type="ECO:0000313" key="24">
    <source>
        <dbReference type="Proteomes" id="UP000694429"/>
    </source>
</evidence>
<dbReference type="GO" id="GO:0006874">
    <property type="term" value="P:intracellular calcium ion homeostasis"/>
    <property type="evidence" value="ECO:0007669"/>
    <property type="project" value="UniProtKB-ARBA"/>
</dbReference>
<dbReference type="FunFam" id="3.40.50.1000:FF:000017">
    <property type="entry name" value="Calcium-transporting ATPase"/>
    <property type="match status" value="1"/>
</dbReference>
<dbReference type="InterPro" id="IPR008250">
    <property type="entry name" value="ATPase_P-typ_transduc_dom_A_sf"/>
</dbReference>
<keyword evidence="7" id="KW-0479">Metal-binding</keyword>
<dbReference type="Ensembl" id="ENSCAFT00030007718.1">
    <property type="protein sequence ID" value="ENSCAFP00030006767.1"/>
    <property type="gene ID" value="ENSCAFG00030003945.1"/>
</dbReference>
<evidence type="ECO:0000256" key="3">
    <source>
        <dbReference type="ARBA" id="ARBA00005675"/>
    </source>
</evidence>
<sequence length="1322" mass="142768">MAGGEGGCLGEDAEQVKDSSGKRHSQWPKVMHLLRLPRVDAQFAARCSNLSGSTHLKRRSPSPELCSRCSPSPHTRALEETDPLAAHNFGKSPRHDLRPRSGPSGRPGGLRGRVASPTEDRSLSAFAPSLGGPRVARRDCDGHPDVGRSRDTCGPSDTCGARSTRGPARLARPRGGLSTMRGRGWEAAGPPPLAPSGCVETGGHRGSARSLHRAGRAGEGRGGPRARRALPRDCSAPATNHAFAAGGAARAPLPPSAPVRDSARARAPLAAEVVATKLGPRRARECGACRGGGRRAAGGGEGPSAGGGGGRRAARPRRSGRADRDGSPRLLSFPLPDRPQCAPSSRRERAPAWRRRSAGHSFSPQACGALPRASRVARFQKIPNAENETMIPVLTSKKASELPVSEVASILQADLQNGLNKCEVSHRRAFHGWNEFDISEDEPLWKKYISQFKNPLIMLLLASAVISVLMHQFDDAVSITVAILIVVTVAFVQEYRSEKSLEELSKLMPPECHCVREGKLEHTLARDLVPGDTVYLSVGDRVPADLRLFEAVDLSIDESSLTGETTPCSKVTAPQPAATNGDLASRSNIAFMGTLVRCGKAKGIVIGTGENSEFGEVFKMMQAEEAPKTPLQKSMDLLGKQLSFYSFGIIGIIMLVGWLLGKDILEMFTISVSLAVAAIPEGLPIVVTVTLALGVMRMVKKRAIVKKLPIVETLGCCNVICSDKTGTLTKNEMTVTHIFTSDGLHAEVTGVGYNPFGEVIVDGDVVHGFYNPAVSRIVEAGCVCNDAVIRNNTLMGKPTEGALIALAMKMGLDGLQQDYVRKAEYPFSSEQKWMAVKCVHRTQQDGPEICFMKGAYEQVIKYCTTYYSKGQTLALTQQQRDLYQQEKARMGSAGLRVLALASGPELGQLTFLGLVGIIDPPRTGVKEAVTTLIASGVSIKMITGDSQETAVAIASRLGLYSKTSQSVSGEEIDAMDVQQLSQIVPKVAVFYRASPRHKMKIIKSLQKNGSVVAMTGDGVNDAVALKAADIGVAMGQTGTDVCKEAADMILVDDDFQTIMSAIEEGKGIYNNIKNFVRFQLSTSIAALTLISLATLMNFPNPLNAMQILWINIIMDGPPAQSLGVEPVDKDVIRKPPRNWKDSILTRNLILKILVSSIIIVCGTLFVFWRELRDNVITPRDTTMTFTCFVFFDMFNALSSRSQTKSVFEIGLCSNKMFCYAVLGSIMGQLLVIYFPPLQKVFQTESLSILDLLFLVGLTSSVCVVAEIIKKVERSREKIQKHVSSTSSSFLEVWFRERSGQQLIEIHPHLQTALPLTEDVSCV</sequence>
<dbReference type="Gene3D" id="2.70.150.10">
    <property type="entry name" value="Calcium-transporting ATPase, cytoplasmic transduction domain A"/>
    <property type="match status" value="1"/>
</dbReference>
<dbReference type="SMART" id="SM00831">
    <property type="entry name" value="Cation_ATPase_N"/>
    <property type="match status" value="1"/>
</dbReference>
<comment type="catalytic activity">
    <reaction evidence="18">
        <text>Ca(2+)(in) + ATP + H2O = Ca(2+)(out) + ADP + phosphate + H(+)</text>
        <dbReference type="Rhea" id="RHEA:18105"/>
        <dbReference type="ChEBI" id="CHEBI:15377"/>
        <dbReference type="ChEBI" id="CHEBI:15378"/>
        <dbReference type="ChEBI" id="CHEBI:29108"/>
        <dbReference type="ChEBI" id="CHEBI:30616"/>
        <dbReference type="ChEBI" id="CHEBI:43474"/>
        <dbReference type="ChEBI" id="CHEBI:456216"/>
        <dbReference type="EC" id="7.2.2.10"/>
    </reaction>
    <physiologicalReaction direction="left-to-right" evidence="18">
        <dbReference type="Rhea" id="RHEA:18106"/>
    </physiologicalReaction>
</comment>
<feature type="transmembrane region" description="Helical" evidence="20">
    <location>
        <begin position="667"/>
        <end position="696"/>
    </location>
</feature>
<feature type="region of interest" description="Disordered" evidence="21">
    <location>
        <begin position="48"/>
        <end position="232"/>
    </location>
</feature>
<organism evidence="23 24">
    <name type="scientific">Canis lupus familiaris</name>
    <name type="common">Dog</name>
    <name type="synonym">Canis familiaris</name>
    <dbReference type="NCBI Taxonomy" id="9615"/>
    <lineage>
        <taxon>Eukaryota</taxon>
        <taxon>Metazoa</taxon>
        <taxon>Chordata</taxon>
        <taxon>Craniata</taxon>
        <taxon>Vertebrata</taxon>
        <taxon>Euteleostomi</taxon>
        <taxon>Mammalia</taxon>
        <taxon>Eutheria</taxon>
        <taxon>Laurasiatheria</taxon>
        <taxon>Carnivora</taxon>
        <taxon>Caniformia</taxon>
        <taxon>Canidae</taxon>
        <taxon>Canis</taxon>
    </lineage>
</organism>
<feature type="region of interest" description="Disordered" evidence="21">
    <location>
        <begin position="284"/>
        <end position="365"/>
    </location>
</feature>
<name>A0A8C0RCC6_CANLF</name>
<reference evidence="23" key="2">
    <citation type="submission" date="2025-08" db="UniProtKB">
        <authorList>
            <consortium name="Ensembl"/>
        </authorList>
    </citation>
    <scope>IDENTIFICATION</scope>
</reference>
<keyword evidence="16 20" id="KW-0472">Membrane</keyword>
<evidence type="ECO:0000256" key="5">
    <source>
        <dbReference type="ARBA" id="ARBA00022568"/>
    </source>
</evidence>
<dbReference type="GO" id="GO:0005388">
    <property type="term" value="F:P-type calcium transporter activity"/>
    <property type="evidence" value="ECO:0007669"/>
    <property type="project" value="UniProtKB-EC"/>
</dbReference>
<feature type="transmembrane region" description="Helical" evidence="20">
    <location>
        <begin position="1180"/>
        <end position="1197"/>
    </location>
</feature>
<dbReference type="NCBIfam" id="TIGR01494">
    <property type="entry name" value="ATPase_P-type"/>
    <property type="match status" value="3"/>
</dbReference>
<evidence type="ECO:0000259" key="22">
    <source>
        <dbReference type="SMART" id="SM00831"/>
    </source>
</evidence>
<dbReference type="Gene3D" id="3.40.50.1000">
    <property type="entry name" value="HAD superfamily/HAD-like"/>
    <property type="match status" value="1"/>
</dbReference>
<accession>A0A8C0RCC6</accession>
<evidence type="ECO:0000256" key="6">
    <source>
        <dbReference type="ARBA" id="ARBA00022692"/>
    </source>
</evidence>
<dbReference type="SUPFAM" id="SSF81665">
    <property type="entry name" value="Calcium ATPase, transmembrane domain M"/>
    <property type="match status" value="1"/>
</dbReference>
<dbReference type="InterPro" id="IPR018303">
    <property type="entry name" value="ATPase_P-typ_P_site"/>
</dbReference>
<feature type="region of interest" description="Disordered" evidence="21">
    <location>
        <begin position="1"/>
        <end position="26"/>
    </location>
</feature>
<dbReference type="SUPFAM" id="SSF81653">
    <property type="entry name" value="Calcium ATPase, transduction domain A"/>
    <property type="match status" value="1"/>
</dbReference>
<dbReference type="Pfam" id="PF00690">
    <property type="entry name" value="Cation_ATPase_N"/>
    <property type="match status" value="1"/>
</dbReference>
<dbReference type="FunFam" id="2.70.150.10:FF:000008">
    <property type="entry name" value="Calcium-transporting ATPase"/>
    <property type="match status" value="1"/>
</dbReference>
<feature type="transmembrane region" description="Helical" evidence="20">
    <location>
        <begin position="1217"/>
        <end position="1234"/>
    </location>
</feature>
<dbReference type="SFLD" id="SFLDG00002">
    <property type="entry name" value="C1.7:_P-type_atpase_like"/>
    <property type="match status" value="1"/>
</dbReference>
<gene>
    <name evidence="23" type="primary">ATP2C1</name>
</gene>
<dbReference type="NCBIfam" id="TIGR01522">
    <property type="entry name" value="ATPase-IIA2_Ca"/>
    <property type="match status" value="1"/>
</dbReference>
<keyword evidence="10 20" id="KW-0067">ATP-binding</keyword>
<dbReference type="FunFam" id="3.40.50.1000:FF:000001">
    <property type="entry name" value="Phospholipid-transporting ATPase IC"/>
    <property type="match status" value="1"/>
</dbReference>
<evidence type="ECO:0000256" key="13">
    <source>
        <dbReference type="ARBA" id="ARBA00022989"/>
    </source>
</evidence>
<feature type="transmembrane region" description="Helical" evidence="20">
    <location>
        <begin position="1148"/>
        <end position="1168"/>
    </location>
</feature>
<dbReference type="InterPro" id="IPR059000">
    <property type="entry name" value="ATPase_P-type_domA"/>
</dbReference>
<comment type="function">
    <text evidence="20">Catalyzes the hydrolysis of ATP coupled with the transport of calcium.</text>
</comment>
<dbReference type="OrthoDB" id="3352408at2759"/>
<evidence type="ECO:0000256" key="17">
    <source>
        <dbReference type="ARBA" id="ARBA00024380"/>
    </source>
</evidence>
<dbReference type="SUPFAM" id="SSF56784">
    <property type="entry name" value="HAD-like"/>
    <property type="match status" value="1"/>
</dbReference>
<dbReference type="InterPro" id="IPR036412">
    <property type="entry name" value="HAD-like_sf"/>
</dbReference>
<dbReference type="SFLD" id="SFLDF00027">
    <property type="entry name" value="p-type_atpase"/>
    <property type="match status" value="1"/>
</dbReference>
<dbReference type="InterPro" id="IPR004014">
    <property type="entry name" value="ATPase_P-typ_cation-transptr_N"/>
</dbReference>
<keyword evidence="11" id="KW-0460">Magnesium</keyword>
<dbReference type="InterPro" id="IPR023299">
    <property type="entry name" value="ATPase_P-typ_cyto_dom_N"/>
</dbReference>
<dbReference type="Gene3D" id="3.40.1110.10">
    <property type="entry name" value="Calcium-transporting ATPase, cytoplasmic domain N"/>
    <property type="match status" value="1"/>
</dbReference>
<feature type="transmembrane region" description="Helical" evidence="20">
    <location>
        <begin position="642"/>
        <end position="661"/>
    </location>
</feature>
<comment type="subunit">
    <text evidence="17">Monomer. Homodimer.</text>
</comment>
<dbReference type="Gene3D" id="1.20.1110.10">
    <property type="entry name" value="Calcium-transporting ATPase, transmembrane domain"/>
    <property type="match status" value="1"/>
</dbReference>
<dbReference type="InterPro" id="IPR006413">
    <property type="entry name" value="P-type_ATPase_IIA_PMR1"/>
</dbReference>